<comment type="caution">
    <text evidence="2">The sequence shown here is derived from an EMBL/GenBank/DDBJ whole genome shotgun (WGS) entry which is preliminary data.</text>
</comment>
<dbReference type="Gene3D" id="3.40.50.10900">
    <property type="entry name" value="PAC-like subunit"/>
    <property type="match status" value="1"/>
</dbReference>
<feature type="region of interest" description="Disordered" evidence="1">
    <location>
        <begin position="222"/>
        <end position="245"/>
    </location>
</feature>
<keyword evidence="3" id="KW-1185">Reference proteome</keyword>
<dbReference type="AlphaFoldDB" id="A0A133VJ79"/>
<evidence type="ECO:0000313" key="3">
    <source>
        <dbReference type="Proteomes" id="UP000070404"/>
    </source>
</evidence>
<dbReference type="InterPro" id="IPR038389">
    <property type="entry name" value="PSMG2_sf"/>
</dbReference>
<accession>A0A133VJ79</accession>
<dbReference type="Pfam" id="PF09754">
    <property type="entry name" value="PAC2"/>
    <property type="match status" value="1"/>
</dbReference>
<evidence type="ECO:0008006" key="4">
    <source>
        <dbReference type="Google" id="ProtNLM"/>
    </source>
</evidence>
<dbReference type="Proteomes" id="UP000070404">
    <property type="component" value="Unassembled WGS sequence"/>
</dbReference>
<reference evidence="2 3" key="1">
    <citation type="journal article" date="2016" name="Sci. Rep.">
        <title>Metabolic traits of an uncultured archaeal lineage -MSBL1- from brine pools of the Red Sea.</title>
        <authorList>
            <person name="Mwirichia R."/>
            <person name="Alam I."/>
            <person name="Rashid M."/>
            <person name="Vinu M."/>
            <person name="Ba-Alawi W."/>
            <person name="Anthony Kamau A."/>
            <person name="Kamanda Ngugi D."/>
            <person name="Goker M."/>
            <person name="Klenk H.P."/>
            <person name="Bajic V."/>
            <person name="Stingl U."/>
        </authorList>
    </citation>
    <scope>NUCLEOTIDE SEQUENCE [LARGE SCALE GENOMIC DNA]</scope>
    <source>
        <strain evidence="2">SCGC-AAA382C18</strain>
    </source>
</reference>
<dbReference type="EMBL" id="LHYF01000037">
    <property type="protein sequence ID" value="KXB06489.1"/>
    <property type="molecule type" value="Genomic_DNA"/>
</dbReference>
<proteinExistence type="predicted"/>
<organism evidence="2 3">
    <name type="scientific">candidate division MSBL1 archaeon SCGC-AAA382C18</name>
    <dbReference type="NCBI Taxonomy" id="1698281"/>
    <lineage>
        <taxon>Archaea</taxon>
        <taxon>Methanobacteriati</taxon>
        <taxon>Methanobacteriota</taxon>
        <taxon>candidate division MSBL1</taxon>
    </lineage>
</organism>
<dbReference type="InterPro" id="IPR019151">
    <property type="entry name" value="Proteasome_assmbl_chaperone_2"/>
</dbReference>
<gene>
    <name evidence="2" type="ORF">AKJ52_02180</name>
</gene>
<evidence type="ECO:0000313" key="2">
    <source>
        <dbReference type="EMBL" id="KXB06489.1"/>
    </source>
</evidence>
<protein>
    <recommendedName>
        <fullName evidence="4">Proteasome assembly chaperone family protein</fullName>
    </recommendedName>
</protein>
<sequence length="245" mass="26839">MTFEIKYLEKPDLNKPIAIAGLPGIGLIGKVAVEYLIEELDAEKFLELGSDKFPGWAIRENGLVRGLKVYFHHVNIDGFDRDIVLITADAQASSSEGQYELSEKIIDILEDEGVDTVITMAAFLDSEGNKSPVVGAATNKETAKKIEKNGVGLLNNGRIVGMNGLLVKLGTDKKMKGFCLLGTTKDRDKDPQASKEVLSKFSNIYKLDLDLSSFDEKVPDLPKFKPPKIKMPSVSGGESETSYIR</sequence>
<dbReference type="SUPFAM" id="SSF159659">
    <property type="entry name" value="Cgl1923-like"/>
    <property type="match status" value="1"/>
</dbReference>
<name>A0A133VJ79_9EURY</name>
<dbReference type="PANTHER" id="PTHR35610:SF7">
    <property type="entry name" value="3-ISOPROPYLMALATE DEHYDRATASE"/>
    <property type="match status" value="1"/>
</dbReference>
<evidence type="ECO:0000256" key="1">
    <source>
        <dbReference type="SAM" id="MobiDB-lite"/>
    </source>
</evidence>
<feature type="compositionally biased region" description="Polar residues" evidence="1">
    <location>
        <begin position="236"/>
        <end position="245"/>
    </location>
</feature>
<dbReference type="PANTHER" id="PTHR35610">
    <property type="entry name" value="3-ISOPROPYLMALATE DEHYDRATASE-RELATED"/>
    <property type="match status" value="1"/>
</dbReference>